<dbReference type="PANTHER" id="PTHR43775:SF51">
    <property type="entry name" value="INACTIVE PHENOLPHTHIOCEROL SYNTHESIS POLYKETIDE SYNTHASE TYPE I PKS1-RELATED"/>
    <property type="match status" value="1"/>
</dbReference>
<evidence type="ECO:0000259" key="5">
    <source>
        <dbReference type="Pfam" id="PF00109"/>
    </source>
</evidence>
<dbReference type="Pfam" id="PF00109">
    <property type="entry name" value="ketoacyl-synt"/>
    <property type="match status" value="1"/>
</dbReference>
<dbReference type="InterPro" id="IPR015083">
    <property type="entry name" value="NorB/c/GfsB-D-like_docking"/>
</dbReference>
<comment type="cofactor">
    <cofactor evidence="1">
        <name>pantetheine 4'-phosphate</name>
        <dbReference type="ChEBI" id="CHEBI:47942"/>
    </cofactor>
</comment>
<feature type="region of interest" description="Disordered" evidence="4">
    <location>
        <begin position="110"/>
        <end position="138"/>
    </location>
</feature>
<gene>
    <name evidence="7" type="ORF">I550_3027</name>
</gene>
<evidence type="ECO:0000256" key="4">
    <source>
        <dbReference type="SAM" id="MobiDB-lite"/>
    </source>
</evidence>
<protein>
    <submittedName>
        <fullName evidence="7">Erythronolide synthase docking family protein</fullName>
    </submittedName>
</protein>
<dbReference type="InterPro" id="IPR050091">
    <property type="entry name" value="PKS_NRPS_Biosynth_Enz"/>
</dbReference>
<dbReference type="PATRIC" id="fig|1299331.3.peg.2952"/>
<organism evidence="7 8">
    <name type="scientific">Mycobacterium intracellulare 1956</name>
    <dbReference type="NCBI Taxonomy" id="1299331"/>
    <lineage>
        <taxon>Bacteria</taxon>
        <taxon>Bacillati</taxon>
        <taxon>Actinomycetota</taxon>
        <taxon>Actinomycetes</taxon>
        <taxon>Mycobacteriales</taxon>
        <taxon>Mycobacteriaceae</taxon>
        <taxon>Mycobacterium</taxon>
        <taxon>Mycobacterium avium complex (MAC)</taxon>
    </lineage>
</organism>
<dbReference type="GO" id="GO:0006633">
    <property type="term" value="P:fatty acid biosynthetic process"/>
    <property type="evidence" value="ECO:0007669"/>
    <property type="project" value="TreeGrafter"/>
</dbReference>
<reference evidence="7 8" key="1">
    <citation type="submission" date="2013-12" db="EMBL/GenBank/DDBJ databases">
        <authorList>
            <person name="Zelazny A."/>
            <person name="Olivier K."/>
            <person name="Holland S."/>
            <person name="Lenaerts A."/>
            <person name="Ordway D."/>
            <person name="DeGroote M.A."/>
            <person name="Parker T."/>
            <person name="Sizemore C."/>
            <person name="Tallon L.J."/>
            <person name="Sadzewicz L.K."/>
            <person name="Sengamalay N."/>
            <person name="Fraser C.M."/>
            <person name="Hine E."/>
            <person name="Shefchek K.A."/>
            <person name="Das S.P."/>
            <person name="Tettelin H."/>
        </authorList>
    </citation>
    <scope>NUCLEOTIDE SEQUENCE [LARGE SCALE GENOMIC DNA]</scope>
    <source>
        <strain evidence="7 8">1956</strain>
    </source>
</reference>
<comment type="caution">
    <text evidence="7">The sequence shown here is derived from an EMBL/GenBank/DDBJ whole genome shotgun (WGS) entry which is preliminary data.</text>
</comment>
<evidence type="ECO:0000259" key="6">
    <source>
        <dbReference type="Pfam" id="PF08990"/>
    </source>
</evidence>
<evidence type="ECO:0000256" key="2">
    <source>
        <dbReference type="ARBA" id="ARBA00022679"/>
    </source>
</evidence>
<keyword evidence="2" id="KW-0808">Transferase</keyword>
<evidence type="ECO:0000256" key="1">
    <source>
        <dbReference type="ARBA" id="ARBA00001957"/>
    </source>
</evidence>
<dbReference type="Proteomes" id="UP000020825">
    <property type="component" value="Unassembled WGS sequence"/>
</dbReference>
<dbReference type="Gene3D" id="3.40.47.10">
    <property type="match status" value="1"/>
</dbReference>
<evidence type="ECO:0000313" key="8">
    <source>
        <dbReference type="Proteomes" id="UP000020825"/>
    </source>
</evidence>
<proteinExistence type="predicted"/>
<accession>X8CES0</accession>
<dbReference type="InterPro" id="IPR014030">
    <property type="entry name" value="Ketoacyl_synth_N"/>
</dbReference>
<dbReference type="EMBL" id="JAOG01000002">
    <property type="protein sequence ID" value="EUA54877.1"/>
    <property type="molecule type" value="Genomic_DNA"/>
</dbReference>
<dbReference type="SUPFAM" id="SSF53901">
    <property type="entry name" value="Thiolase-like"/>
    <property type="match status" value="1"/>
</dbReference>
<evidence type="ECO:0000313" key="7">
    <source>
        <dbReference type="EMBL" id="EUA54877.1"/>
    </source>
</evidence>
<dbReference type="AlphaFoldDB" id="X8CES0"/>
<dbReference type="PANTHER" id="PTHR43775">
    <property type="entry name" value="FATTY ACID SYNTHASE"/>
    <property type="match status" value="1"/>
</dbReference>
<feature type="domain" description="Polyketide synthase NorB/C/GfsB-E-like docking" evidence="6">
    <location>
        <begin position="17"/>
        <end position="42"/>
    </location>
</feature>
<evidence type="ECO:0000256" key="3">
    <source>
        <dbReference type="ARBA" id="ARBA00023268"/>
    </source>
</evidence>
<name>X8CES0_MYCIT</name>
<dbReference type="InterPro" id="IPR016039">
    <property type="entry name" value="Thiolase-like"/>
</dbReference>
<feature type="domain" description="Beta-ketoacyl synthase-like N-terminal" evidence="5">
    <location>
        <begin position="47"/>
        <end position="120"/>
    </location>
</feature>
<sequence length="138" mass="14824">MKNSAADTPPGAATPGTAQHVDYLKRLTADLRRTRRRVAELEGQLSEPVAVVGMACRYAGGVDTPDALWELVAEGRDTVSDFPLDRGWDVEGLYDPDPDAKGKMYTRHGSFLQHAGTSTPGSSASGPARRWPWTPSSG</sequence>
<keyword evidence="3" id="KW-0511">Multifunctional enzyme</keyword>
<dbReference type="GO" id="GO:0004312">
    <property type="term" value="F:fatty acid synthase activity"/>
    <property type="evidence" value="ECO:0007669"/>
    <property type="project" value="TreeGrafter"/>
</dbReference>
<dbReference type="Pfam" id="PF08990">
    <property type="entry name" value="Docking"/>
    <property type="match status" value="1"/>
</dbReference>
<feature type="compositionally biased region" description="Low complexity" evidence="4">
    <location>
        <begin position="115"/>
        <end position="128"/>
    </location>
</feature>